<evidence type="ECO:0000259" key="6">
    <source>
        <dbReference type="PROSITE" id="PS50966"/>
    </source>
</evidence>
<feature type="compositionally biased region" description="Polar residues" evidence="5">
    <location>
        <begin position="111"/>
        <end position="123"/>
    </location>
</feature>
<reference evidence="7 8" key="1">
    <citation type="submission" date="2022-03" db="EMBL/GenBank/DDBJ databases">
        <authorList>
            <person name="Nunn A."/>
            <person name="Chopra R."/>
            <person name="Nunn A."/>
            <person name="Contreras Garrido A."/>
        </authorList>
    </citation>
    <scope>NUCLEOTIDE SEQUENCE [LARGE SCALE GENOMIC DNA]</scope>
</reference>
<keyword evidence="1" id="KW-0479">Metal-binding</keyword>
<dbReference type="Gene3D" id="3.10.20.90">
    <property type="entry name" value="Phosphatidylinositol 3-kinase Catalytic Subunit, Chain A, domain 1"/>
    <property type="match status" value="1"/>
</dbReference>
<dbReference type="PANTHER" id="PTHR31973:SF117">
    <property type="entry name" value="F10A16.15 PROTEIN"/>
    <property type="match status" value="1"/>
</dbReference>
<organism evidence="7 8">
    <name type="scientific">Thlaspi arvense</name>
    <name type="common">Field penny-cress</name>
    <dbReference type="NCBI Taxonomy" id="13288"/>
    <lineage>
        <taxon>Eukaryota</taxon>
        <taxon>Viridiplantae</taxon>
        <taxon>Streptophyta</taxon>
        <taxon>Embryophyta</taxon>
        <taxon>Tracheophyta</taxon>
        <taxon>Spermatophyta</taxon>
        <taxon>Magnoliopsida</taxon>
        <taxon>eudicotyledons</taxon>
        <taxon>Gunneridae</taxon>
        <taxon>Pentapetalae</taxon>
        <taxon>rosids</taxon>
        <taxon>malvids</taxon>
        <taxon>Brassicales</taxon>
        <taxon>Brassicaceae</taxon>
        <taxon>Thlaspideae</taxon>
        <taxon>Thlaspi</taxon>
    </lineage>
</organism>
<feature type="domain" description="SWIM-type" evidence="6">
    <location>
        <begin position="510"/>
        <end position="550"/>
    </location>
</feature>
<gene>
    <name evidence="7" type="ORF">TAV2_LOCUS9997</name>
</gene>
<dbReference type="PANTHER" id="PTHR31973">
    <property type="entry name" value="POLYPROTEIN, PUTATIVE-RELATED"/>
    <property type="match status" value="1"/>
</dbReference>
<dbReference type="InterPro" id="IPR004332">
    <property type="entry name" value="Transposase_MuDR"/>
</dbReference>
<evidence type="ECO:0000256" key="5">
    <source>
        <dbReference type="SAM" id="MobiDB-lite"/>
    </source>
</evidence>
<dbReference type="PROSITE" id="PS50966">
    <property type="entry name" value="ZF_SWIM"/>
    <property type="match status" value="1"/>
</dbReference>
<evidence type="ECO:0000256" key="1">
    <source>
        <dbReference type="ARBA" id="ARBA00022723"/>
    </source>
</evidence>
<dbReference type="Proteomes" id="UP000836841">
    <property type="component" value="Chromosome 3"/>
</dbReference>
<sequence length="591" mass="66180">MSGKRVIAICISGGEFQTEKGGVLSYKGGEAHAIDVDDQMKFKDFISEIGDVFNCDAATVCLKYFLPDNKKTLISISNDKDLQRMIKFHENSNSADVYLIPEEAAPDISNMPASRSSRTTLSETIPPVPMDDMIDDTTGPEDPLLSLSVSAPPDVTMEQVVNRAADAQIVTNPPDIMSSILEAPNPKGDILTKARTQQWQNTITGVGQRFKNVGEFREALRKYAIANQFGFRYKKNDSHRVTVKCKAEGCPWRIHASRLSTTQLICIKKMNPSHTCEGAGGINGLQTSRSWVASIIKEKLKKDLHETCPINFVADQQKDLHESCPITFVADRQKNLQESIPKVFAHSYHAYCLRYLTEELIRDLKGPFSHEIKRLIVDDFYSAAYAPRADSFERHVENIKGLSPEAYNWIVQNSQPDHWANAYFPGSRYNHMTSNSGEPFFSWASDANDLPITQMVDVIRGKIMGLIHARRIKAAEANGRLTPSMEIKLEKECVKAQTLHVAASADNNLFQVRGETYELVNMTQWDCSCKGWQLTGLPCHHAVAVLSCNGRSPYDFCVRYFSVENYRLTYSMLINPVPLLEGEMCRESSGG</sequence>
<feature type="region of interest" description="Disordered" evidence="5">
    <location>
        <begin position="108"/>
        <end position="128"/>
    </location>
</feature>
<protein>
    <recommendedName>
        <fullName evidence="6">SWIM-type domain-containing protein</fullName>
    </recommendedName>
</protein>
<evidence type="ECO:0000256" key="2">
    <source>
        <dbReference type="ARBA" id="ARBA00022771"/>
    </source>
</evidence>
<evidence type="ECO:0000256" key="4">
    <source>
        <dbReference type="PROSITE-ProRule" id="PRU00325"/>
    </source>
</evidence>
<dbReference type="Pfam" id="PF03108">
    <property type="entry name" value="DBD_Tnp_Mut"/>
    <property type="match status" value="1"/>
</dbReference>
<evidence type="ECO:0000313" key="8">
    <source>
        <dbReference type="Proteomes" id="UP000836841"/>
    </source>
</evidence>
<dbReference type="InterPro" id="IPR006564">
    <property type="entry name" value="Znf_PMZ"/>
</dbReference>
<keyword evidence="8" id="KW-1185">Reference proteome</keyword>
<proteinExistence type="predicted"/>
<dbReference type="GO" id="GO:0008270">
    <property type="term" value="F:zinc ion binding"/>
    <property type="evidence" value="ECO:0007669"/>
    <property type="project" value="UniProtKB-KW"/>
</dbReference>
<dbReference type="SUPFAM" id="SSF54277">
    <property type="entry name" value="CAD &amp; PB1 domains"/>
    <property type="match status" value="1"/>
</dbReference>
<accession>A0AAU9S2I2</accession>
<dbReference type="Pfam" id="PF04434">
    <property type="entry name" value="SWIM"/>
    <property type="match status" value="1"/>
</dbReference>
<keyword evidence="3" id="KW-0862">Zinc</keyword>
<dbReference type="CDD" id="cd06410">
    <property type="entry name" value="PB1_UP2"/>
    <property type="match status" value="1"/>
</dbReference>
<name>A0AAU9S2I2_THLAR</name>
<evidence type="ECO:0000313" key="7">
    <source>
        <dbReference type="EMBL" id="CAH2054919.1"/>
    </source>
</evidence>
<dbReference type="InterPro" id="IPR007527">
    <property type="entry name" value="Znf_SWIM"/>
</dbReference>
<dbReference type="SMART" id="SM00666">
    <property type="entry name" value="PB1"/>
    <property type="match status" value="1"/>
</dbReference>
<dbReference type="InterPro" id="IPR000270">
    <property type="entry name" value="PB1_dom"/>
</dbReference>
<evidence type="ECO:0000256" key="3">
    <source>
        <dbReference type="ARBA" id="ARBA00022833"/>
    </source>
</evidence>
<keyword evidence="2 4" id="KW-0863">Zinc-finger</keyword>
<dbReference type="AlphaFoldDB" id="A0AAU9S2I2"/>
<dbReference type="SMART" id="SM00575">
    <property type="entry name" value="ZnF_PMZ"/>
    <property type="match status" value="1"/>
</dbReference>
<dbReference type="Pfam" id="PF00564">
    <property type="entry name" value="PB1"/>
    <property type="match status" value="1"/>
</dbReference>
<dbReference type="EMBL" id="OU466859">
    <property type="protein sequence ID" value="CAH2054919.1"/>
    <property type="molecule type" value="Genomic_DNA"/>
</dbReference>